<feature type="domain" description="PiggyBac transposable element-derived protein" evidence="2">
    <location>
        <begin position="26"/>
        <end position="112"/>
    </location>
</feature>
<reference evidence="3 4" key="1">
    <citation type="journal article" date="2021" name="Elife">
        <title>Chloroplast acquisition without the gene transfer in kleptoplastic sea slugs, Plakobranchus ocellatus.</title>
        <authorList>
            <person name="Maeda T."/>
            <person name="Takahashi S."/>
            <person name="Yoshida T."/>
            <person name="Shimamura S."/>
            <person name="Takaki Y."/>
            <person name="Nagai Y."/>
            <person name="Toyoda A."/>
            <person name="Suzuki Y."/>
            <person name="Arimoto A."/>
            <person name="Ishii H."/>
            <person name="Satoh N."/>
            <person name="Nishiyama T."/>
            <person name="Hasebe M."/>
            <person name="Maruyama T."/>
            <person name="Minagawa J."/>
            <person name="Obokata J."/>
            <person name="Shigenobu S."/>
        </authorList>
    </citation>
    <scope>NUCLEOTIDE SEQUENCE [LARGE SCALE GENOMIC DNA]</scope>
</reference>
<protein>
    <submittedName>
        <fullName evidence="3">PiggyBac transposable element-derived protein 4</fullName>
    </submittedName>
</protein>
<comment type="caution">
    <text evidence="3">The sequence shown here is derived from an EMBL/GenBank/DDBJ whole genome shotgun (WGS) entry which is preliminary data.</text>
</comment>
<dbReference type="InterPro" id="IPR029526">
    <property type="entry name" value="PGBD"/>
</dbReference>
<evidence type="ECO:0000259" key="2">
    <source>
        <dbReference type="Pfam" id="PF13843"/>
    </source>
</evidence>
<gene>
    <name evidence="3" type="ORF">PoB_007657800</name>
</gene>
<dbReference type="Pfam" id="PF13843">
    <property type="entry name" value="DDE_Tnp_1_7"/>
    <property type="match status" value="1"/>
</dbReference>
<accession>A0AAV4E0L0</accession>
<evidence type="ECO:0000313" key="3">
    <source>
        <dbReference type="EMBL" id="GFO50073.1"/>
    </source>
</evidence>
<proteinExistence type="predicted"/>
<feature type="region of interest" description="Disordered" evidence="1">
    <location>
        <begin position="50"/>
        <end position="72"/>
    </location>
</feature>
<evidence type="ECO:0000313" key="4">
    <source>
        <dbReference type="Proteomes" id="UP000735302"/>
    </source>
</evidence>
<sequence>MCNGVRKHNYKDIKFIFDLLEELQLVWARFSRRRFSGLLTSCDLMTRRQDHKSTNGIPSAHSKIVGPFQTNPGRQNVPRMNITVDEQLVAFRGHCPFIQYFPSKQEKYDLKILWAKNPVSNHPLTGVSFRQNKQKQSL</sequence>
<dbReference type="Proteomes" id="UP000735302">
    <property type="component" value="Unassembled WGS sequence"/>
</dbReference>
<dbReference type="AlphaFoldDB" id="A0AAV4E0L0"/>
<dbReference type="EMBL" id="BLXT01008578">
    <property type="protein sequence ID" value="GFO50073.1"/>
    <property type="molecule type" value="Genomic_DNA"/>
</dbReference>
<organism evidence="3 4">
    <name type="scientific">Plakobranchus ocellatus</name>
    <dbReference type="NCBI Taxonomy" id="259542"/>
    <lineage>
        <taxon>Eukaryota</taxon>
        <taxon>Metazoa</taxon>
        <taxon>Spiralia</taxon>
        <taxon>Lophotrochozoa</taxon>
        <taxon>Mollusca</taxon>
        <taxon>Gastropoda</taxon>
        <taxon>Heterobranchia</taxon>
        <taxon>Euthyneura</taxon>
        <taxon>Panpulmonata</taxon>
        <taxon>Sacoglossa</taxon>
        <taxon>Placobranchoidea</taxon>
        <taxon>Plakobranchidae</taxon>
        <taxon>Plakobranchus</taxon>
    </lineage>
</organism>
<keyword evidence="4" id="KW-1185">Reference proteome</keyword>
<name>A0AAV4E0L0_9GAST</name>
<evidence type="ECO:0000256" key="1">
    <source>
        <dbReference type="SAM" id="MobiDB-lite"/>
    </source>
</evidence>